<dbReference type="NCBIfam" id="TIGR00369">
    <property type="entry name" value="unchar_dom_1"/>
    <property type="match status" value="1"/>
</dbReference>
<dbReference type="PANTHER" id="PTHR42856:SF1">
    <property type="entry name" value="ACYL-COENZYME A THIOESTERASE PAAI"/>
    <property type="match status" value="1"/>
</dbReference>
<dbReference type="PANTHER" id="PTHR42856">
    <property type="entry name" value="ACYL-COENZYME A THIOESTERASE PAAI"/>
    <property type="match status" value="1"/>
</dbReference>
<reference evidence="4 6" key="1">
    <citation type="submission" date="2015-04" db="EMBL/GenBank/DDBJ databases">
        <title>The draft genome sequence of Roseovarius indicus B108T.</title>
        <authorList>
            <person name="Li G."/>
            <person name="Lai Q."/>
            <person name="Shao Z."/>
            <person name="Yan P."/>
        </authorList>
    </citation>
    <scope>NUCLEOTIDE SEQUENCE [LARGE SCALE GENOMIC DNA]</scope>
    <source>
        <strain evidence="4 6">B108</strain>
    </source>
</reference>
<evidence type="ECO:0000313" key="4">
    <source>
        <dbReference type="EMBL" id="KRS19482.1"/>
    </source>
</evidence>
<evidence type="ECO:0000256" key="2">
    <source>
        <dbReference type="ARBA" id="ARBA00022801"/>
    </source>
</evidence>
<reference evidence="5 7" key="2">
    <citation type="submission" date="2018-08" db="EMBL/GenBank/DDBJ databases">
        <title>Genetic Globetrotter - A new plasmid hitch-hiking vast phylogenetic and geographic distances.</title>
        <authorList>
            <person name="Vollmers J."/>
            <person name="Petersen J."/>
        </authorList>
    </citation>
    <scope>NUCLEOTIDE SEQUENCE [LARGE SCALE GENOMIC DNA]</scope>
    <source>
        <strain evidence="5 7">DSM 26383</strain>
    </source>
</reference>
<dbReference type="RefSeq" id="WP_057812421.1">
    <property type="nucleotide sequence ID" value="NZ_CP031598.1"/>
</dbReference>
<dbReference type="Proteomes" id="UP000325785">
    <property type="component" value="Chromosome"/>
</dbReference>
<name>A0A0T5PEL3_9RHOB</name>
<evidence type="ECO:0000313" key="7">
    <source>
        <dbReference type="Proteomes" id="UP000325785"/>
    </source>
</evidence>
<accession>A0A0T5PEL3</accession>
<feature type="domain" description="Thioesterase" evidence="3">
    <location>
        <begin position="50"/>
        <end position="124"/>
    </location>
</feature>
<dbReference type="AlphaFoldDB" id="A0A0T5PEL3"/>
<dbReference type="PATRIC" id="fig|540747.5.peg.233"/>
<dbReference type="InterPro" id="IPR029069">
    <property type="entry name" value="HotDog_dom_sf"/>
</dbReference>
<protein>
    <submittedName>
        <fullName evidence="5">Acyl-coenzyme A thioesterase PaaI</fullName>
        <ecNumber evidence="5">3.1.2.-</ecNumber>
    </submittedName>
    <submittedName>
        <fullName evidence="4">Phenylacetic acid degradation protein PaaD</fullName>
    </submittedName>
</protein>
<dbReference type="InterPro" id="IPR006683">
    <property type="entry name" value="Thioestr_dom"/>
</dbReference>
<sequence>MTPKERAQKSAEAMWKDDRASQWFGMEIVEVDEGRAVLRMTVAPEHCNGHGSCHGGVTFSLADSAFAFACNSRNQSTVAQHNIISYLAPGKEGDVLTAVAEETDLSGRSGIYDVTVTNQDGRKIASFRGLSRTIAGTLFDE</sequence>
<dbReference type="EMBL" id="CP031598">
    <property type="protein sequence ID" value="QEW29197.1"/>
    <property type="molecule type" value="Genomic_DNA"/>
</dbReference>
<dbReference type="GO" id="GO:0016289">
    <property type="term" value="F:acyl-CoA hydrolase activity"/>
    <property type="evidence" value="ECO:0007669"/>
    <property type="project" value="TreeGrafter"/>
</dbReference>
<organism evidence="4 6">
    <name type="scientific">Roseovarius indicus</name>
    <dbReference type="NCBI Taxonomy" id="540747"/>
    <lineage>
        <taxon>Bacteria</taxon>
        <taxon>Pseudomonadati</taxon>
        <taxon>Pseudomonadota</taxon>
        <taxon>Alphaproteobacteria</taxon>
        <taxon>Rhodobacterales</taxon>
        <taxon>Roseobacteraceae</taxon>
        <taxon>Roseovarius</taxon>
    </lineage>
</organism>
<dbReference type="InterPro" id="IPR011973">
    <property type="entry name" value="PaaD"/>
</dbReference>
<dbReference type="SUPFAM" id="SSF54637">
    <property type="entry name" value="Thioesterase/thiol ester dehydrase-isomerase"/>
    <property type="match status" value="1"/>
</dbReference>
<dbReference type="KEGG" id="rid:RIdsm_05039"/>
<proteinExistence type="inferred from homology"/>
<evidence type="ECO:0000313" key="5">
    <source>
        <dbReference type="EMBL" id="QEW29197.1"/>
    </source>
</evidence>
<comment type="similarity">
    <text evidence="1">Belongs to the thioesterase PaaI family.</text>
</comment>
<dbReference type="Pfam" id="PF03061">
    <property type="entry name" value="4HBT"/>
    <property type="match status" value="1"/>
</dbReference>
<dbReference type="FunFam" id="3.10.129.10:FF:000022">
    <property type="entry name" value="Phenylacetic acid degradation protein"/>
    <property type="match status" value="1"/>
</dbReference>
<keyword evidence="2 5" id="KW-0378">Hydrolase</keyword>
<dbReference type="CDD" id="cd03443">
    <property type="entry name" value="PaaI_thioesterase"/>
    <property type="match status" value="1"/>
</dbReference>
<dbReference type="InterPro" id="IPR052723">
    <property type="entry name" value="Acyl-CoA_thioesterase_PaaI"/>
</dbReference>
<keyword evidence="6" id="KW-1185">Reference proteome</keyword>
<dbReference type="EC" id="3.1.2.-" evidence="5"/>
<evidence type="ECO:0000259" key="3">
    <source>
        <dbReference type="Pfam" id="PF03061"/>
    </source>
</evidence>
<evidence type="ECO:0000256" key="1">
    <source>
        <dbReference type="ARBA" id="ARBA00008324"/>
    </source>
</evidence>
<dbReference type="Proteomes" id="UP000051401">
    <property type="component" value="Unassembled WGS sequence"/>
</dbReference>
<dbReference type="InterPro" id="IPR003736">
    <property type="entry name" value="PAAI_dom"/>
</dbReference>
<dbReference type="EMBL" id="LAXI01000001">
    <property type="protein sequence ID" value="KRS19482.1"/>
    <property type="molecule type" value="Genomic_DNA"/>
</dbReference>
<dbReference type="OrthoDB" id="32575at2"/>
<dbReference type="Gene3D" id="3.10.129.10">
    <property type="entry name" value="Hotdog Thioesterase"/>
    <property type="match status" value="1"/>
</dbReference>
<gene>
    <name evidence="5" type="primary">paaI_1</name>
    <name evidence="5" type="ORF">RIdsm_05039</name>
    <name evidence="4" type="ORF">XM52_01160</name>
</gene>
<dbReference type="STRING" id="540747.SAMN04488031_102462"/>
<evidence type="ECO:0000313" key="6">
    <source>
        <dbReference type="Proteomes" id="UP000051401"/>
    </source>
</evidence>
<dbReference type="NCBIfam" id="TIGR02286">
    <property type="entry name" value="PaaD"/>
    <property type="match status" value="1"/>
</dbReference>